<organism evidence="7 8">
    <name type="scientific">Penicillium brevicompactum</name>
    <dbReference type="NCBI Taxonomy" id="5074"/>
    <lineage>
        <taxon>Eukaryota</taxon>
        <taxon>Fungi</taxon>
        <taxon>Dikarya</taxon>
        <taxon>Ascomycota</taxon>
        <taxon>Pezizomycotina</taxon>
        <taxon>Eurotiomycetes</taxon>
        <taxon>Eurotiomycetidae</taxon>
        <taxon>Eurotiales</taxon>
        <taxon>Aspergillaceae</taxon>
        <taxon>Penicillium</taxon>
    </lineage>
</organism>
<dbReference type="GO" id="GO:0000981">
    <property type="term" value="F:DNA-binding transcription factor activity, RNA polymerase II-specific"/>
    <property type="evidence" value="ECO:0007669"/>
    <property type="project" value="InterPro"/>
</dbReference>
<dbReference type="PANTHER" id="PTHR37534:SF8">
    <property type="entry name" value="ZN(II)2CYS6 TRANSCRIPTION FACTOR (EUROFUNG)"/>
    <property type="match status" value="1"/>
</dbReference>
<evidence type="ECO:0000313" key="7">
    <source>
        <dbReference type="EMBL" id="KAJ5361400.1"/>
    </source>
</evidence>
<dbReference type="GO" id="GO:0005634">
    <property type="term" value="C:nucleus"/>
    <property type="evidence" value="ECO:0007669"/>
    <property type="project" value="UniProtKB-SubCell"/>
</dbReference>
<dbReference type="Pfam" id="PF00172">
    <property type="entry name" value="Zn_clus"/>
    <property type="match status" value="1"/>
</dbReference>
<gene>
    <name evidence="7" type="ORF">N7541_002244</name>
</gene>
<proteinExistence type="predicted"/>
<dbReference type="Gene3D" id="4.10.240.10">
    <property type="entry name" value="Zn(2)-C6 fungal-type DNA-binding domain"/>
    <property type="match status" value="1"/>
</dbReference>
<comment type="caution">
    <text evidence="7">The sequence shown here is derived from an EMBL/GenBank/DDBJ whole genome shotgun (WGS) entry which is preliminary data.</text>
</comment>
<dbReference type="PANTHER" id="PTHR37534">
    <property type="entry name" value="TRANSCRIPTIONAL ACTIVATOR PROTEIN UGA3"/>
    <property type="match status" value="1"/>
</dbReference>
<keyword evidence="2" id="KW-0805">Transcription regulation</keyword>
<evidence type="ECO:0000256" key="1">
    <source>
        <dbReference type="ARBA" id="ARBA00004123"/>
    </source>
</evidence>
<dbReference type="Pfam" id="PF11951">
    <property type="entry name" value="Fungal_trans_2"/>
    <property type="match status" value="1"/>
</dbReference>
<accession>A0A9W9RJK0</accession>
<dbReference type="InterPro" id="IPR001138">
    <property type="entry name" value="Zn2Cys6_DnaBD"/>
</dbReference>
<dbReference type="AlphaFoldDB" id="A0A9W9RJK0"/>
<keyword evidence="3" id="KW-0238">DNA-binding</keyword>
<reference evidence="7" key="1">
    <citation type="submission" date="2022-12" db="EMBL/GenBank/DDBJ databases">
        <authorList>
            <person name="Petersen C."/>
        </authorList>
    </citation>
    <scope>NUCLEOTIDE SEQUENCE</scope>
    <source>
        <strain evidence="7">IBT 35675</strain>
    </source>
</reference>
<dbReference type="SMART" id="SM00066">
    <property type="entry name" value="GAL4"/>
    <property type="match status" value="1"/>
</dbReference>
<dbReference type="SUPFAM" id="SSF57701">
    <property type="entry name" value="Zn2/Cys6 DNA-binding domain"/>
    <property type="match status" value="1"/>
</dbReference>
<protein>
    <recommendedName>
        <fullName evidence="6">Zn(2)-C6 fungal-type domain-containing protein</fullName>
    </recommendedName>
</protein>
<dbReference type="EMBL" id="JAPZBR010000002">
    <property type="protein sequence ID" value="KAJ5361400.1"/>
    <property type="molecule type" value="Genomic_DNA"/>
</dbReference>
<keyword evidence="8" id="KW-1185">Reference proteome</keyword>
<dbReference type="Proteomes" id="UP001148299">
    <property type="component" value="Unassembled WGS sequence"/>
</dbReference>
<evidence type="ECO:0000256" key="3">
    <source>
        <dbReference type="ARBA" id="ARBA00023125"/>
    </source>
</evidence>
<evidence type="ECO:0000256" key="4">
    <source>
        <dbReference type="ARBA" id="ARBA00023163"/>
    </source>
</evidence>
<dbReference type="PROSITE" id="PS50048">
    <property type="entry name" value="ZN2_CY6_FUNGAL_2"/>
    <property type="match status" value="1"/>
</dbReference>
<keyword evidence="4" id="KW-0804">Transcription</keyword>
<dbReference type="InterPro" id="IPR036864">
    <property type="entry name" value="Zn2-C6_fun-type_DNA-bd_sf"/>
</dbReference>
<dbReference type="InterPro" id="IPR021858">
    <property type="entry name" value="Fun_TF"/>
</dbReference>
<feature type="domain" description="Zn(2)-C6 fungal-type" evidence="6">
    <location>
        <begin position="58"/>
        <end position="88"/>
    </location>
</feature>
<reference evidence="7" key="2">
    <citation type="journal article" date="2023" name="IMA Fungus">
        <title>Comparative genomic study of the Penicillium genus elucidates a diverse pangenome and 15 lateral gene transfer events.</title>
        <authorList>
            <person name="Petersen C."/>
            <person name="Sorensen T."/>
            <person name="Nielsen M.R."/>
            <person name="Sondergaard T.E."/>
            <person name="Sorensen J.L."/>
            <person name="Fitzpatrick D.A."/>
            <person name="Frisvad J.C."/>
            <person name="Nielsen K.L."/>
        </authorList>
    </citation>
    <scope>NUCLEOTIDE SEQUENCE</scope>
    <source>
        <strain evidence="7">IBT 35675</strain>
    </source>
</reference>
<evidence type="ECO:0000259" key="6">
    <source>
        <dbReference type="PROSITE" id="PS50048"/>
    </source>
</evidence>
<keyword evidence="5" id="KW-0539">Nucleus</keyword>
<sequence length="502" mass="56576">MDTQANGGPKTVLSHGPHPGAAPELAILPPSHDSCLLSYVFMLRNLHPRNMDHAVQEACWTCRSRHVQCDRSKAPCDKCLKAGLECVKKLPFRWVQGVAIRGNMKGHVYENKSGGTLKRPKQFRIKPAVIKAAGQRRKDNKRICTQFVVYDNSNNQLRKLIPFALKDPILGKAIFALAARHLANQGRSFNKAEVFTSPEVIAGLSVVLGFQQMPPRYDHSHQVEKNGSFIHTVPKALSPRVCISRPPKHVPSEQEPAHKIHGLRDFVIQQISLVDTLGSIFLHPKSPSQELSINQKEMTQDSIDYSFLACPDLILGKIRSISRIRDVIARTNIPNGTSLQSQVQAISAVLKIIESFDCALWASESRKSTQFHQETHFLAIVAHVYKIAALLYANRVLSALQKQSKPQDELLFELLGLLNGLKDRPELLKCLLWPIFVAGLECQSLEQQDFFLARLEDFWMTTNCLNVISAVDILQEYWKREDQENSCWAFDVARFGQAWLLI</sequence>
<evidence type="ECO:0000256" key="2">
    <source>
        <dbReference type="ARBA" id="ARBA00023015"/>
    </source>
</evidence>
<evidence type="ECO:0000256" key="5">
    <source>
        <dbReference type="ARBA" id="ARBA00023242"/>
    </source>
</evidence>
<dbReference type="GO" id="GO:0008270">
    <property type="term" value="F:zinc ion binding"/>
    <property type="evidence" value="ECO:0007669"/>
    <property type="project" value="InterPro"/>
</dbReference>
<dbReference type="GO" id="GO:0045944">
    <property type="term" value="P:positive regulation of transcription by RNA polymerase II"/>
    <property type="evidence" value="ECO:0007669"/>
    <property type="project" value="TreeGrafter"/>
</dbReference>
<comment type="subcellular location">
    <subcellularLocation>
        <location evidence="1">Nucleus</location>
    </subcellularLocation>
</comment>
<dbReference type="CDD" id="cd00067">
    <property type="entry name" value="GAL4"/>
    <property type="match status" value="1"/>
</dbReference>
<dbReference type="GO" id="GO:0000976">
    <property type="term" value="F:transcription cis-regulatory region binding"/>
    <property type="evidence" value="ECO:0007669"/>
    <property type="project" value="TreeGrafter"/>
</dbReference>
<evidence type="ECO:0000313" key="8">
    <source>
        <dbReference type="Proteomes" id="UP001148299"/>
    </source>
</evidence>
<name>A0A9W9RJK0_PENBR</name>
<dbReference type="PROSITE" id="PS00463">
    <property type="entry name" value="ZN2_CY6_FUNGAL_1"/>
    <property type="match status" value="1"/>
</dbReference>